<keyword evidence="1 2" id="KW-0727">SH2 domain</keyword>
<dbReference type="AlphaFoldDB" id="A0A8T2PHY0"/>
<feature type="region of interest" description="Disordered" evidence="3">
    <location>
        <begin position="453"/>
        <end position="528"/>
    </location>
</feature>
<dbReference type="EMBL" id="JAFBMS010000005">
    <property type="protein sequence ID" value="KAG9352084.1"/>
    <property type="molecule type" value="Genomic_DNA"/>
</dbReference>
<sequence>MAEFTTGIINLNNGTIQVGASAEVTSARKISKSPVSPASAPQRWEYYLSAEHTSRSFAFLARSWQDRVKMEQGRPQVSEPQEDNADGGLRELTFKWFRETQPPVIQTQPWFQGFITRKEAEDRLKDKPLGCFLIRLSDKAIGYILSYSSELYDVVQFDQRERPAVSVKAMKDMWIQLSNRDRAPDRGPERIADRAADRPPALPPKSSNRRLTAAASYDRNAISEAVPLPTRGGTPLRFSLSGSLNGKNTMYAQVDHDRGKARTQPPLTGQSSLQIAPPFQLKSHEGSESLPWIPPKAQELRPPGPLTVYSELCLESCRSRSLPLMDNSQGGDQHPYRHGGGAPSFTPPKLLPSPSKTPTFHTYTLLEHSHQSPLQGQSSSITPEKPVINPLYQTAGGLRPAEDNQWASHGQIWGTVRPSSPSAPPQDNSTYAQIPHEPLPPRFLNENTYELIPHQGFPGGPNTSNAGGNTYELIPNQHPRDGPDAQASHSNTYELIQDQSVRDSNTYETLKDVQPKHSESSWGIKADKWRRLFPENKKK</sequence>
<accession>A0A8T2PHY0</accession>
<protein>
    <recommendedName>
        <fullName evidence="4">SH2 domain-containing protein</fullName>
    </recommendedName>
</protein>
<evidence type="ECO:0000313" key="6">
    <source>
        <dbReference type="Proteomes" id="UP000824540"/>
    </source>
</evidence>
<evidence type="ECO:0000256" key="1">
    <source>
        <dbReference type="ARBA" id="ARBA00022999"/>
    </source>
</evidence>
<dbReference type="GO" id="GO:0005737">
    <property type="term" value="C:cytoplasm"/>
    <property type="evidence" value="ECO:0007669"/>
    <property type="project" value="TreeGrafter"/>
</dbReference>
<dbReference type="OrthoDB" id="6108017at2759"/>
<dbReference type="PROSITE" id="PS50001">
    <property type="entry name" value="SH2"/>
    <property type="match status" value="1"/>
</dbReference>
<gene>
    <name evidence="5" type="ORF">JZ751_020497</name>
</gene>
<evidence type="ECO:0000256" key="3">
    <source>
        <dbReference type="SAM" id="MobiDB-lite"/>
    </source>
</evidence>
<dbReference type="SUPFAM" id="SSF55550">
    <property type="entry name" value="SH2 domain"/>
    <property type="match status" value="1"/>
</dbReference>
<dbReference type="PANTHER" id="PTHR14388">
    <property type="entry name" value="T CELL-SPECIFIC ADAPTER PROTEIN TSAD"/>
    <property type="match status" value="1"/>
</dbReference>
<feature type="domain" description="SH2" evidence="4">
    <location>
        <begin position="110"/>
        <end position="142"/>
    </location>
</feature>
<feature type="region of interest" description="Disordered" evidence="3">
    <location>
        <begin position="178"/>
        <end position="212"/>
    </location>
</feature>
<keyword evidence="6" id="KW-1185">Reference proteome</keyword>
<feature type="region of interest" description="Disordered" evidence="3">
    <location>
        <begin position="324"/>
        <end position="344"/>
    </location>
</feature>
<evidence type="ECO:0000256" key="2">
    <source>
        <dbReference type="PROSITE-ProRule" id="PRU00191"/>
    </source>
</evidence>
<dbReference type="PANTHER" id="PTHR14388:SF6">
    <property type="entry name" value="SH2 DOMAIN-CONTAINING PROTEIN 7"/>
    <property type="match status" value="1"/>
</dbReference>
<dbReference type="Proteomes" id="UP000824540">
    <property type="component" value="Unassembled WGS sequence"/>
</dbReference>
<comment type="caution">
    <text evidence="5">The sequence shown here is derived from an EMBL/GenBank/DDBJ whole genome shotgun (WGS) entry which is preliminary data.</text>
</comment>
<dbReference type="SMART" id="SM00252">
    <property type="entry name" value="SH2"/>
    <property type="match status" value="1"/>
</dbReference>
<dbReference type="InterPro" id="IPR036860">
    <property type="entry name" value="SH2_dom_sf"/>
</dbReference>
<feature type="compositionally biased region" description="Basic and acidic residues" evidence="3">
    <location>
        <begin position="179"/>
        <end position="197"/>
    </location>
</feature>
<name>A0A8T2PHY0_9TELE</name>
<feature type="compositionally biased region" description="Polar residues" evidence="3">
    <location>
        <begin position="487"/>
        <end position="508"/>
    </location>
</feature>
<dbReference type="Gene3D" id="3.30.505.10">
    <property type="entry name" value="SH2 domain"/>
    <property type="match status" value="1"/>
</dbReference>
<proteinExistence type="predicted"/>
<dbReference type="InterPro" id="IPR000980">
    <property type="entry name" value="SH2"/>
</dbReference>
<evidence type="ECO:0000313" key="5">
    <source>
        <dbReference type="EMBL" id="KAG9352084.1"/>
    </source>
</evidence>
<feature type="compositionally biased region" description="Basic and acidic residues" evidence="3">
    <location>
        <begin position="509"/>
        <end position="528"/>
    </location>
</feature>
<dbReference type="Pfam" id="PF00017">
    <property type="entry name" value="SH2"/>
    <property type="match status" value="1"/>
</dbReference>
<organism evidence="5 6">
    <name type="scientific">Albula glossodonta</name>
    <name type="common">roundjaw bonefish</name>
    <dbReference type="NCBI Taxonomy" id="121402"/>
    <lineage>
        <taxon>Eukaryota</taxon>
        <taxon>Metazoa</taxon>
        <taxon>Chordata</taxon>
        <taxon>Craniata</taxon>
        <taxon>Vertebrata</taxon>
        <taxon>Euteleostomi</taxon>
        <taxon>Actinopterygii</taxon>
        <taxon>Neopterygii</taxon>
        <taxon>Teleostei</taxon>
        <taxon>Albuliformes</taxon>
        <taxon>Albulidae</taxon>
        <taxon>Albula</taxon>
    </lineage>
</organism>
<evidence type="ECO:0000259" key="4">
    <source>
        <dbReference type="PROSITE" id="PS50001"/>
    </source>
</evidence>
<reference evidence="5" key="1">
    <citation type="thesis" date="2021" institute="BYU ScholarsArchive" country="Provo, UT, USA">
        <title>Applications of and Algorithms for Genome Assembly and Genomic Analyses with an Emphasis on Marine Teleosts.</title>
        <authorList>
            <person name="Pickett B.D."/>
        </authorList>
    </citation>
    <scope>NUCLEOTIDE SEQUENCE</scope>
    <source>
        <strain evidence="5">HI-2016</strain>
    </source>
</reference>